<protein>
    <submittedName>
        <fullName evidence="2">Uncharacterized protein</fullName>
    </submittedName>
</protein>
<sequence length="202" mass="22096">MPFNLRPGIPRTTASGSGARGHRTLDTRRPRQQRPRLRHRPEVRGTLRKDGTPPTCRKNRKRPPSHRHTNCVHSPAVQRMRSSSEDRHPPSPRSPEPPSHSPLPPSDHGGPPERPPCRRPLSQTRSEQWCKGRPPAASDAANHGALLSMSCVCARQQMPSCLGNLPSESLPLASIPACFMRHRTGRRSGCSPGAGTARCAVG</sequence>
<evidence type="ECO:0000313" key="3">
    <source>
        <dbReference type="Proteomes" id="UP001172155"/>
    </source>
</evidence>
<dbReference type="AlphaFoldDB" id="A0AA40KD37"/>
<keyword evidence="3" id="KW-1185">Reference proteome</keyword>
<feature type="compositionally biased region" description="Basic residues" evidence="1">
    <location>
        <begin position="57"/>
        <end position="70"/>
    </location>
</feature>
<comment type="caution">
    <text evidence="2">The sequence shown here is derived from an EMBL/GenBank/DDBJ whole genome shotgun (WGS) entry which is preliminary data.</text>
</comment>
<evidence type="ECO:0000313" key="2">
    <source>
        <dbReference type="EMBL" id="KAK0754471.1"/>
    </source>
</evidence>
<name>A0AA40KD37_9PEZI</name>
<feature type="compositionally biased region" description="Basic residues" evidence="1">
    <location>
        <begin position="30"/>
        <end position="39"/>
    </location>
</feature>
<dbReference type="Proteomes" id="UP001172155">
    <property type="component" value="Unassembled WGS sequence"/>
</dbReference>
<gene>
    <name evidence="2" type="ORF">B0T18DRAFT_37571</name>
</gene>
<accession>A0AA40KD37</accession>
<dbReference type="EMBL" id="JAUKUD010000001">
    <property type="protein sequence ID" value="KAK0754471.1"/>
    <property type="molecule type" value="Genomic_DNA"/>
</dbReference>
<feature type="compositionally biased region" description="Pro residues" evidence="1">
    <location>
        <begin position="91"/>
        <end position="105"/>
    </location>
</feature>
<organism evidence="2 3">
    <name type="scientific">Schizothecium vesticola</name>
    <dbReference type="NCBI Taxonomy" id="314040"/>
    <lineage>
        <taxon>Eukaryota</taxon>
        <taxon>Fungi</taxon>
        <taxon>Dikarya</taxon>
        <taxon>Ascomycota</taxon>
        <taxon>Pezizomycotina</taxon>
        <taxon>Sordariomycetes</taxon>
        <taxon>Sordariomycetidae</taxon>
        <taxon>Sordariales</taxon>
        <taxon>Schizotheciaceae</taxon>
        <taxon>Schizothecium</taxon>
    </lineage>
</organism>
<reference evidence="2" key="1">
    <citation type="submission" date="2023-06" db="EMBL/GenBank/DDBJ databases">
        <title>Genome-scale phylogeny and comparative genomics of the fungal order Sordariales.</title>
        <authorList>
            <consortium name="Lawrence Berkeley National Laboratory"/>
            <person name="Hensen N."/>
            <person name="Bonometti L."/>
            <person name="Westerberg I."/>
            <person name="Brannstrom I.O."/>
            <person name="Guillou S."/>
            <person name="Cros-Aarteil S."/>
            <person name="Calhoun S."/>
            <person name="Haridas S."/>
            <person name="Kuo A."/>
            <person name="Mondo S."/>
            <person name="Pangilinan J."/>
            <person name="Riley R."/>
            <person name="LaButti K."/>
            <person name="Andreopoulos B."/>
            <person name="Lipzen A."/>
            <person name="Chen C."/>
            <person name="Yanf M."/>
            <person name="Daum C."/>
            <person name="Ng V."/>
            <person name="Clum A."/>
            <person name="Steindorff A."/>
            <person name="Ohm R."/>
            <person name="Martin F."/>
            <person name="Silar P."/>
            <person name="Natvig D."/>
            <person name="Lalanne C."/>
            <person name="Gautier V."/>
            <person name="Ament-velasquez S.L."/>
            <person name="Kruys A."/>
            <person name="Hutchinson M.I."/>
            <person name="Powell A.J."/>
            <person name="Barry K."/>
            <person name="Miller A.N."/>
            <person name="Grigoriev I.V."/>
            <person name="Debuchy R."/>
            <person name="Gladieux P."/>
            <person name="Thoren M.H."/>
            <person name="Johannesson H."/>
        </authorList>
    </citation>
    <scope>NUCLEOTIDE SEQUENCE</scope>
    <source>
        <strain evidence="2">SMH3187-1</strain>
    </source>
</reference>
<feature type="region of interest" description="Disordered" evidence="1">
    <location>
        <begin position="1"/>
        <end position="139"/>
    </location>
</feature>
<proteinExistence type="predicted"/>
<evidence type="ECO:0000256" key="1">
    <source>
        <dbReference type="SAM" id="MobiDB-lite"/>
    </source>
</evidence>
<feature type="compositionally biased region" description="Basic and acidic residues" evidence="1">
    <location>
        <begin position="40"/>
        <end position="51"/>
    </location>
</feature>